<dbReference type="Gene3D" id="3.40.50.300">
    <property type="entry name" value="P-loop containing nucleotide triphosphate hydrolases"/>
    <property type="match status" value="1"/>
</dbReference>
<dbReference type="InterPro" id="IPR040632">
    <property type="entry name" value="Sulfotransfer_4"/>
</dbReference>
<evidence type="ECO:0008006" key="3">
    <source>
        <dbReference type="Google" id="ProtNLM"/>
    </source>
</evidence>
<dbReference type="PANTHER" id="PTHR36978">
    <property type="entry name" value="P-LOOP CONTAINING NUCLEOTIDE TRIPHOSPHATE HYDROLASE"/>
    <property type="match status" value="1"/>
</dbReference>
<dbReference type="Pfam" id="PF17784">
    <property type="entry name" value="Sulfotransfer_4"/>
    <property type="match status" value="1"/>
</dbReference>
<accession>A0ABQ2JK82</accession>
<keyword evidence="2" id="KW-1185">Reference proteome</keyword>
<dbReference type="RefSeq" id="WP_188819255.1">
    <property type="nucleotide sequence ID" value="NZ_BMLK01000007.1"/>
</dbReference>
<organism evidence="1 2">
    <name type="scientific">Novosphingobium indicum</name>
    <dbReference type="NCBI Taxonomy" id="462949"/>
    <lineage>
        <taxon>Bacteria</taxon>
        <taxon>Pseudomonadati</taxon>
        <taxon>Pseudomonadota</taxon>
        <taxon>Alphaproteobacteria</taxon>
        <taxon>Sphingomonadales</taxon>
        <taxon>Sphingomonadaceae</taxon>
        <taxon>Novosphingobium</taxon>
    </lineage>
</organism>
<evidence type="ECO:0000313" key="2">
    <source>
        <dbReference type="Proteomes" id="UP000605099"/>
    </source>
</evidence>
<proteinExistence type="predicted"/>
<gene>
    <name evidence="1" type="ORF">GCM10011349_17110</name>
</gene>
<dbReference type="Proteomes" id="UP000605099">
    <property type="component" value="Unassembled WGS sequence"/>
</dbReference>
<protein>
    <recommendedName>
        <fullName evidence="3">Sulfotransferase family protein</fullName>
    </recommendedName>
</protein>
<dbReference type="PANTHER" id="PTHR36978:SF4">
    <property type="entry name" value="P-LOOP CONTAINING NUCLEOSIDE TRIPHOSPHATE HYDROLASE PROTEIN"/>
    <property type="match status" value="1"/>
</dbReference>
<dbReference type="SUPFAM" id="SSF52540">
    <property type="entry name" value="P-loop containing nucleoside triphosphate hydrolases"/>
    <property type="match status" value="1"/>
</dbReference>
<dbReference type="InterPro" id="IPR027417">
    <property type="entry name" value="P-loop_NTPase"/>
</dbReference>
<sequence length="233" mass="25984">MTLKVIGAGLGRTGTMSLKLALEHLGFGPCYHMSELLAGARRNLPLWLDVVAGKPDWDTIFDGYTSTTDNPACNYWRELADHFPEAKVILTTRDPDSWFNSVSETIFSPGHLASFEVEPVGTFIRGTVTRDFGDRMHDRAFMTEYFANRNEEIIETLSTERLLVLPVGAGWGPLCDFLGVDVPDVPYPRVNTEKEWLAAVPHDAEHAPTPDETEAFGKSFIETMRDQAFGSRS</sequence>
<reference evidence="2" key="1">
    <citation type="journal article" date="2019" name="Int. J. Syst. Evol. Microbiol.">
        <title>The Global Catalogue of Microorganisms (GCM) 10K type strain sequencing project: providing services to taxonomists for standard genome sequencing and annotation.</title>
        <authorList>
            <consortium name="The Broad Institute Genomics Platform"/>
            <consortium name="The Broad Institute Genome Sequencing Center for Infectious Disease"/>
            <person name="Wu L."/>
            <person name="Ma J."/>
        </authorList>
    </citation>
    <scope>NUCLEOTIDE SEQUENCE [LARGE SCALE GENOMIC DNA]</scope>
    <source>
        <strain evidence="2">CGMCC 1.6784</strain>
    </source>
</reference>
<dbReference type="EMBL" id="BMLK01000007">
    <property type="protein sequence ID" value="GGN48027.1"/>
    <property type="molecule type" value="Genomic_DNA"/>
</dbReference>
<name>A0ABQ2JK82_9SPHN</name>
<evidence type="ECO:0000313" key="1">
    <source>
        <dbReference type="EMBL" id="GGN48027.1"/>
    </source>
</evidence>
<comment type="caution">
    <text evidence="1">The sequence shown here is derived from an EMBL/GenBank/DDBJ whole genome shotgun (WGS) entry which is preliminary data.</text>
</comment>